<sequence length="478" mass="55659">MHEVFYDPNNKLASLLRYNARPYRRPVLHPNDRLDVHVKASLYQVVDIDQRNNLATISGFFDVWWIDPFLVWNSTDYDNITNTFIPAKDIWKPEFYLYHSIQGRTPDYDREATAEVQNDGKVRMFVPITSRALCPINVKYFPFDTQNCSFMCGSWMYQSKYVKLVVDDTNVFLGGFYDSQEWLLEDGILRSNLMNYTGNETYSMVEMMLTLRRQSFYYVFNLVFPTTLVSLVAVVGFHAPINASGRRESKFRLGIMTLLSMSVMLLMLVDEMKFSLASIPGQRGSFSDVPLLGLYYMTLIFIISVATCTTSIFVHLEKYALRNQNFYAIPCCLRFLSGKKLFCCWVPKAIRVNKGDEIALSKNVKCNSHHSSMDSVKLIPAIPTEINFVDCGTTVPPENFDERLTQQLNNQQVDLQKIDLLITLMREFIDLKNKLQQRHVLPPYWERVIQRLEHISLSFYLLLIALDITLFLWPDMWY</sequence>
<proteinExistence type="predicted"/>
<organism evidence="1 2">
    <name type="scientific">Rhabditophanes sp. KR3021</name>
    <dbReference type="NCBI Taxonomy" id="114890"/>
    <lineage>
        <taxon>Eukaryota</taxon>
        <taxon>Metazoa</taxon>
        <taxon>Ecdysozoa</taxon>
        <taxon>Nematoda</taxon>
        <taxon>Chromadorea</taxon>
        <taxon>Rhabditida</taxon>
        <taxon>Tylenchina</taxon>
        <taxon>Panagrolaimomorpha</taxon>
        <taxon>Strongyloidoidea</taxon>
        <taxon>Alloionematidae</taxon>
        <taxon>Rhabditophanes</taxon>
    </lineage>
</organism>
<name>A0AC35TYW3_9BILA</name>
<dbReference type="WBParaSite" id="RSKR_0000588700.1">
    <property type="protein sequence ID" value="RSKR_0000588700.1"/>
    <property type="gene ID" value="RSKR_0000588700"/>
</dbReference>
<evidence type="ECO:0000313" key="1">
    <source>
        <dbReference type="Proteomes" id="UP000095286"/>
    </source>
</evidence>
<protein>
    <submittedName>
        <fullName evidence="2">Neur_chan_LBD domain-containing protein</fullName>
    </submittedName>
</protein>
<evidence type="ECO:0000313" key="2">
    <source>
        <dbReference type="WBParaSite" id="RSKR_0000588700.1"/>
    </source>
</evidence>
<accession>A0AC35TYW3</accession>
<dbReference type="Proteomes" id="UP000095286">
    <property type="component" value="Unplaced"/>
</dbReference>
<reference evidence="2" key="1">
    <citation type="submission" date="2016-11" db="UniProtKB">
        <authorList>
            <consortium name="WormBaseParasite"/>
        </authorList>
    </citation>
    <scope>IDENTIFICATION</scope>
    <source>
        <strain evidence="2">KR3021</strain>
    </source>
</reference>